<dbReference type="AlphaFoldDB" id="A0A8S3QSP3"/>
<evidence type="ECO:0000313" key="2">
    <source>
        <dbReference type="EMBL" id="CAG2199716.1"/>
    </source>
</evidence>
<organism evidence="2 3">
    <name type="scientific">Mytilus edulis</name>
    <name type="common">Blue mussel</name>
    <dbReference type="NCBI Taxonomy" id="6550"/>
    <lineage>
        <taxon>Eukaryota</taxon>
        <taxon>Metazoa</taxon>
        <taxon>Spiralia</taxon>
        <taxon>Lophotrochozoa</taxon>
        <taxon>Mollusca</taxon>
        <taxon>Bivalvia</taxon>
        <taxon>Autobranchia</taxon>
        <taxon>Pteriomorphia</taxon>
        <taxon>Mytilida</taxon>
        <taxon>Mytiloidea</taxon>
        <taxon>Mytilidae</taxon>
        <taxon>Mytilinae</taxon>
        <taxon>Mytilus</taxon>
    </lineage>
</organism>
<proteinExistence type="predicted"/>
<dbReference type="EMBL" id="CAJPWZ010000722">
    <property type="protein sequence ID" value="CAG2199716.1"/>
    <property type="molecule type" value="Genomic_DNA"/>
</dbReference>
<protein>
    <submittedName>
        <fullName evidence="2">Uncharacterized protein</fullName>
    </submittedName>
</protein>
<evidence type="ECO:0000256" key="1">
    <source>
        <dbReference type="SAM" id="MobiDB-lite"/>
    </source>
</evidence>
<evidence type="ECO:0000313" key="3">
    <source>
        <dbReference type="Proteomes" id="UP000683360"/>
    </source>
</evidence>
<keyword evidence="3" id="KW-1185">Reference proteome</keyword>
<comment type="caution">
    <text evidence="2">The sequence shown here is derived from an EMBL/GenBank/DDBJ whole genome shotgun (WGS) entry which is preliminary data.</text>
</comment>
<gene>
    <name evidence="2" type="ORF">MEDL_14315</name>
</gene>
<feature type="region of interest" description="Disordered" evidence="1">
    <location>
        <begin position="44"/>
        <end position="85"/>
    </location>
</feature>
<accession>A0A8S3QSP3</accession>
<dbReference type="Proteomes" id="UP000683360">
    <property type="component" value="Unassembled WGS sequence"/>
</dbReference>
<name>A0A8S3QSP3_MYTED</name>
<sequence length="161" mass="17634">MFSIAANIPSACSCPKPPQSWYCRDLCYKVNGSNTCPQMFSVESTTNEPSLEPTTNEPSLEPTTIKISSEPTPVDNSPESTGYDVSEDHVITEVSVVTSQINAVSTTQEMYPDVTTTKTSTGDIAMDETITESTINSQESRRQCVCPCSSPKKRIRTYKLC</sequence>
<feature type="compositionally biased region" description="Polar residues" evidence="1">
    <location>
        <begin position="44"/>
        <end position="80"/>
    </location>
</feature>
<reference evidence="2" key="1">
    <citation type="submission" date="2021-03" db="EMBL/GenBank/DDBJ databases">
        <authorList>
            <person name="Bekaert M."/>
        </authorList>
    </citation>
    <scope>NUCLEOTIDE SEQUENCE</scope>
</reference>